<protein>
    <submittedName>
        <fullName evidence="10">Type I secretion protein TolC</fullName>
    </submittedName>
</protein>
<dbReference type="PANTHER" id="PTHR30026">
    <property type="entry name" value="OUTER MEMBRANE PROTEIN TOLC"/>
    <property type="match status" value="1"/>
</dbReference>
<feature type="signal peptide" evidence="9">
    <location>
        <begin position="1"/>
        <end position="24"/>
    </location>
</feature>
<evidence type="ECO:0000256" key="9">
    <source>
        <dbReference type="SAM" id="SignalP"/>
    </source>
</evidence>
<dbReference type="PANTHER" id="PTHR30026:SF20">
    <property type="entry name" value="OUTER MEMBRANE PROTEIN TOLC"/>
    <property type="match status" value="1"/>
</dbReference>
<evidence type="ECO:0000256" key="5">
    <source>
        <dbReference type="ARBA" id="ARBA00022692"/>
    </source>
</evidence>
<dbReference type="OrthoDB" id="8873694at2"/>
<dbReference type="AlphaFoldDB" id="A0A2R5F857"/>
<evidence type="ECO:0000256" key="8">
    <source>
        <dbReference type="SAM" id="Coils"/>
    </source>
</evidence>
<dbReference type="GO" id="GO:1990281">
    <property type="term" value="C:efflux pump complex"/>
    <property type="evidence" value="ECO:0007669"/>
    <property type="project" value="TreeGrafter"/>
</dbReference>
<keyword evidence="8" id="KW-0175">Coiled coil</keyword>
<dbReference type="GO" id="GO:0015288">
    <property type="term" value="F:porin activity"/>
    <property type="evidence" value="ECO:0007669"/>
    <property type="project" value="TreeGrafter"/>
</dbReference>
<dbReference type="SUPFAM" id="SSF56954">
    <property type="entry name" value="Outer membrane efflux proteins (OEP)"/>
    <property type="match status" value="1"/>
</dbReference>
<name>A0A2R5F857_9PROT</name>
<dbReference type="InterPro" id="IPR051906">
    <property type="entry name" value="TolC-like"/>
</dbReference>
<organism evidence="10 11">
    <name type="scientific">Novimethylophilus kurashikiensis</name>
    <dbReference type="NCBI Taxonomy" id="1825523"/>
    <lineage>
        <taxon>Bacteria</taxon>
        <taxon>Pseudomonadati</taxon>
        <taxon>Pseudomonadota</taxon>
        <taxon>Betaproteobacteria</taxon>
        <taxon>Nitrosomonadales</taxon>
        <taxon>Methylophilaceae</taxon>
        <taxon>Novimethylophilus</taxon>
    </lineage>
</organism>
<evidence type="ECO:0000256" key="4">
    <source>
        <dbReference type="ARBA" id="ARBA00022452"/>
    </source>
</evidence>
<evidence type="ECO:0000313" key="10">
    <source>
        <dbReference type="EMBL" id="GBG14430.1"/>
    </source>
</evidence>
<evidence type="ECO:0000256" key="7">
    <source>
        <dbReference type="ARBA" id="ARBA00023237"/>
    </source>
</evidence>
<keyword evidence="9" id="KW-0732">Signal</keyword>
<comment type="subcellular location">
    <subcellularLocation>
        <location evidence="1">Cell outer membrane</location>
    </subcellularLocation>
</comment>
<dbReference type="InterPro" id="IPR003423">
    <property type="entry name" value="OMP_efflux"/>
</dbReference>
<feature type="chain" id="PRO_5015334106" evidence="9">
    <location>
        <begin position="25"/>
        <end position="421"/>
    </location>
</feature>
<evidence type="ECO:0000256" key="2">
    <source>
        <dbReference type="ARBA" id="ARBA00007613"/>
    </source>
</evidence>
<keyword evidence="6" id="KW-0472">Membrane</keyword>
<keyword evidence="3" id="KW-0813">Transport</keyword>
<sequence>MMRTTYRLLALLVASLLGSTTASAGPFTEGYAAARGTDSLFLSAAPEKEAAGWAAMTARAAYLPSAQLQQQQQYSTSSLTSRTFSVSQPVFSIDKAATVMESTPRLRSAESVYVQRENDLATRYFKALADWLKASEGLRLTSAKKTAYTQQYEAAKRALLAGEGTVSDRQDALLRLEQAQSEEVLLEAQQQAAANEVQMISGVAPNDTWSTLTVGELPKLPEQEDCLREALAHNPQLLQAQSDKEMADLGVWKARGALAPQVSVVVAHTTVSNFTTEYTGIQVSMPLGVAPVGQALSASANADRQRWLTLDAENKVKLDVRKLYAQFKAGVAEVSMRKTAVETASLGVEANMKSYQGGVRTKTDVLNAIQALYQAKQDLVTAQIALAESYLNLELTQGTRPEAILQSLDGYLFAKIDKTSI</sequence>
<dbReference type="Gene3D" id="1.20.1600.10">
    <property type="entry name" value="Outer membrane efflux proteins (OEP)"/>
    <property type="match status" value="1"/>
</dbReference>
<evidence type="ECO:0000256" key="1">
    <source>
        <dbReference type="ARBA" id="ARBA00004442"/>
    </source>
</evidence>
<dbReference type="Proteomes" id="UP000245081">
    <property type="component" value="Unassembled WGS sequence"/>
</dbReference>
<keyword evidence="11" id="KW-1185">Reference proteome</keyword>
<feature type="coiled-coil region" evidence="8">
    <location>
        <begin position="169"/>
        <end position="196"/>
    </location>
</feature>
<comment type="caution">
    <text evidence="10">The sequence shown here is derived from an EMBL/GenBank/DDBJ whole genome shotgun (WGS) entry which is preliminary data.</text>
</comment>
<keyword evidence="7" id="KW-0998">Cell outer membrane</keyword>
<dbReference type="GO" id="GO:0015562">
    <property type="term" value="F:efflux transmembrane transporter activity"/>
    <property type="evidence" value="ECO:0007669"/>
    <property type="project" value="InterPro"/>
</dbReference>
<dbReference type="Pfam" id="PF02321">
    <property type="entry name" value="OEP"/>
    <property type="match status" value="2"/>
</dbReference>
<evidence type="ECO:0000256" key="6">
    <source>
        <dbReference type="ARBA" id="ARBA00023136"/>
    </source>
</evidence>
<evidence type="ECO:0000256" key="3">
    <source>
        <dbReference type="ARBA" id="ARBA00022448"/>
    </source>
</evidence>
<reference evidence="10 11" key="1">
    <citation type="journal article" date="2018" name="Environ. Microbiol.">
        <title>Isolation and genomic characterization of Novimethylophilus kurashikiensis gen. nov. sp. nov., a new lanthanide-dependent methylotrophic species of Methylophilaceae.</title>
        <authorList>
            <person name="Lv H."/>
            <person name="Sahin N."/>
            <person name="Tani A."/>
        </authorList>
    </citation>
    <scope>NUCLEOTIDE SEQUENCE [LARGE SCALE GENOMIC DNA]</scope>
    <source>
        <strain evidence="10 11">La2-4</strain>
    </source>
</reference>
<proteinExistence type="inferred from homology"/>
<dbReference type="EMBL" id="BDOQ01000007">
    <property type="protein sequence ID" value="GBG14430.1"/>
    <property type="molecule type" value="Genomic_DNA"/>
</dbReference>
<comment type="similarity">
    <text evidence="2">Belongs to the outer membrane factor (OMF) (TC 1.B.17) family.</text>
</comment>
<accession>A0A2R5F857</accession>
<evidence type="ECO:0000313" key="11">
    <source>
        <dbReference type="Proteomes" id="UP000245081"/>
    </source>
</evidence>
<gene>
    <name evidence="10" type="ORF">NMK_2029</name>
</gene>
<keyword evidence="5" id="KW-0812">Transmembrane</keyword>
<dbReference type="GO" id="GO:0009279">
    <property type="term" value="C:cell outer membrane"/>
    <property type="evidence" value="ECO:0007669"/>
    <property type="project" value="UniProtKB-SubCell"/>
</dbReference>
<keyword evidence="4" id="KW-1134">Transmembrane beta strand</keyword>